<dbReference type="SUPFAM" id="SSF55961">
    <property type="entry name" value="Bet v1-like"/>
    <property type="match status" value="1"/>
</dbReference>
<dbReference type="PANTHER" id="PTHR13510">
    <property type="entry name" value="FYVE-FINGER-CONTAINING RAB5 EFFECTOR PROTEIN RABENOSYN-5-RELATED"/>
    <property type="match status" value="1"/>
</dbReference>
<dbReference type="InterPro" id="IPR011011">
    <property type="entry name" value="Znf_FYVE_PHD"/>
</dbReference>
<keyword evidence="3" id="KW-1185">Reference proteome</keyword>
<dbReference type="CDD" id="cd00065">
    <property type="entry name" value="FYVE_like_SF"/>
    <property type="match status" value="1"/>
</dbReference>
<dbReference type="OrthoDB" id="103893at2759"/>
<feature type="compositionally biased region" description="Low complexity" evidence="1">
    <location>
        <begin position="389"/>
        <end position="401"/>
    </location>
</feature>
<dbReference type="Gene3D" id="3.30.40.10">
    <property type="entry name" value="Zinc/RING finger domain, C3HC4 (zinc finger)"/>
    <property type="match status" value="1"/>
</dbReference>
<proteinExistence type="predicted"/>
<dbReference type="SUPFAM" id="SSF57903">
    <property type="entry name" value="FYVE/PHD zinc finger"/>
    <property type="match status" value="1"/>
</dbReference>
<dbReference type="EMBL" id="SPLM01000001">
    <property type="protein sequence ID" value="TMW69802.1"/>
    <property type="molecule type" value="Genomic_DNA"/>
</dbReference>
<dbReference type="InterPro" id="IPR013083">
    <property type="entry name" value="Znf_RING/FYVE/PHD"/>
</dbReference>
<gene>
    <name evidence="2" type="ORF">Poli38472_001958</name>
</gene>
<evidence type="ECO:0008006" key="4">
    <source>
        <dbReference type="Google" id="ProtNLM"/>
    </source>
</evidence>
<accession>A0A8K1CTT1</accession>
<feature type="compositionally biased region" description="Polar residues" evidence="1">
    <location>
        <begin position="402"/>
        <end position="430"/>
    </location>
</feature>
<sequence>MSRMKFPLPRSPFPRLQLTPEYVTDLEQLTQSLLDQMIAEYEQFVHVHNRAIDRTKWKHLKSRENLHIYRAFGDHSDDQHLVMQEQLLDASSSTSMRVSRMDVKGGNRLVGVGSVVGNLSDLLYASSTHTEDEMQIRTSYVPDECVDWRVLYKLCDAAHDNPFRTHTIKYHVKSTPGATGIGVRPRDFVVLDCTGETTLPSGERVGYSIYHSLDVPGCGSVEGMVRAQISCAYLFRPQSTNSVEVFMRSICEMGGNMNDSLAATSLANGLISIWKMPWGGQNKKLSWMLRQQRRNGGKKPAKTRSSSDRCPLCKKSYTLLRSATKCELCGEQICSSCLIVRKISHVRPVRELVQISTGFCKHCITQASLIDAADIARKEYVPKQSVKRSTGNSSASSNDSGQTPHSYSQDSTGSEGWNSTSSRVDLSSSHVETVDEWEQAQCNPHGTLYSPAAIQVSQHTPVGVDAHQMQLFMQMNQLRIAAEQTYQITKENGRVMHSVHPVD</sequence>
<dbReference type="Proteomes" id="UP000794436">
    <property type="component" value="Unassembled WGS sequence"/>
</dbReference>
<dbReference type="Gene3D" id="3.30.530.20">
    <property type="match status" value="1"/>
</dbReference>
<dbReference type="InterPro" id="IPR052727">
    <property type="entry name" value="Rab4/Rab5_effector"/>
</dbReference>
<feature type="region of interest" description="Disordered" evidence="1">
    <location>
        <begin position="382"/>
        <end position="430"/>
    </location>
</feature>
<dbReference type="PANTHER" id="PTHR13510:SF44">
    <property type="entry name" value="RABENOSYN-5"/>
    <property type="match status" value="1"/>
</dbReference>
<protein>
    <recommendedName>
        <fullName evidence="4">FYVE-type domain-containing protein</fullName>
    </recommendedName>
</protein>
<dbReference type="AlphaFoldDB" id="A0A8K1CTT1"/>
<evidence type="ECO:0000313" key="3">
    <source>
        <dbReference type="Proteomes" id="UP000794436"/>
    </source>
</evidence>
<comment type="caution">
    <text evidence="2">The sequence shown here is derived from an EMBL/GenBank/DDBJ whole genome shotgun (WGS) entry which is preliminary data.</text>
</comment>
<reference evidence="2" key="1">
    <citation type="submission" date="2019-03" db="EMBL/GenBank/DDBJ databases">
        <title>Long read genome sequence of the mycoparasitic Pythium oligandrum ATCC 38472 isolated from sugarbeet rhizosphere.</title>
        <authorList>
            <person name="Gaulin E."/>
        </authorList>
    </citation>
    <scope>NUCLEOTIDE SEQUENCE</scope>
    <source>
        <strain evidence="2">ATCC 38472_TT</strain>
    </source>
</reference>
<name>A0A8K1CTT1_PYTOL</name>
<dbReference type="InterPro" id="IPR023393">
    <property type="entry name" value="START-like_dom_sf"/>
</dbReference>
<evidence type="ECO:0000313" key="2">
    <source>
        <dbReference type="EMBL" id="TMW69802.1"/>
    </source>
</evidence>
<evidence type="ECO:0000256" key="1">
    <source>
        <dbReference type="SAM" id="MobiDB-lite"/>
    </source>
</evidence>
<organism evidence="2 3">
    <name type="scientific">Pythium oligandrum</name>
    <name type="common">Mycoparasitic fungus</name>
    <dbReference type="NCBI Taxonomy" id="41045"/>
    <lineage>
        <taxon>Eukaryota</taxon>
        <taxon>Sar</taxon>
        <taxon>Stramenopiles</taxon>
        <taxon>Oomycota</taxon>
        <taxon>Peronosporomycetes</taxon>
        <taxon>Pythiales</taxon>
        <taxon>Pythiaceae</taxon>
        <taxon>Pythium</taxon>
    </lineage>
</organism>